<dbReference type="GO" id="GO:0000049">
    <property type="term" value="F:tRNA binding"/>
    <property type="evidence" value="ECO:0007669"/>
    <property type="project" value="InterPro"/>
</dbReference>
<dbReference type="InterPro" id="IPR020751">
    <property type="entry name" value="aa-tRNA-synth_I_codon-bd_sub2"/>
</dbReference>
<dbReference type="GO" id="GO:0005524">
    <property type="term" value="F:ATP binding"/>
    <property type="evidence" value="ECO:0007669"/>
    <property type="project" value="UniProtKB-UniRule"/>
</dbReference>
<evidence type="ECO:0000313" key="11">
    <source>
        <dbReference type="EMBL" id="MBB5432565.1"/>
    </source>
</evidence>
<dbReference type="EC" id="6.1.1.17" evidence="8"/>
<dbReference type="InterPro" id="IPR004527">
    <property type="entry name" value="Glu-tRNA-ligase_bac/mito"/>
</dbReference>
<evidence type="ECO:0000256" key="1">
    <source>
        <dbReference type="ARBA" id="ARBA00007894"/>
    </source>
</evidence>
<dbReference type="InterPro" id="IPR008925">
    <property type="entry name" value="aa_tRNA-synth_I_cd-bd_sf"/>
</dbReference>
<dbReference type="InterPro" id="IPR045462">
    <property type="entry name" value="aa-tRNA-synth_I_cd-bd"/>
</dbReference>
<evidence type="ECO:0000313" key="12">
    <source>
        <dbReference type="Proteomes" id="UP000572635"/>
    </source>
</evidence>
<organism evidence="11 12">
    <name type="scientific">Nocardiopsis composta</name>
    <dbReference type="NCBI Taxonomy" id="157465"/>
    <lineage>
        <taxon>Bacteria</taxon>
        <taxon>Bacillati</taxon>
        <taxon>Actinomycetota</taxon>
        <taxon>Actinomycetes</taxon>
        <taxon>Streptosporangiales</taxon>
        <taxon>Nocardiopsidaceae</taxon>
        <taxon>Nocardiopsis</taxon>
    </lineage>
</organism>
<keyword evidence="2 8" id="KW-0963">Cytoplasm</keyword>
<keyword evidence="7 8" id="KW-0030">Aminoacyl-tRNA synthetase</keyword>
<dbReference type="PANTHER" id="PTHR43311:SF2">
    <property type="entry name" value="GLUTAMATE--TRNA LIGASE, MITOCHONDRIAL-RELATED"/>
    <property type="match status" value="1"/>
</dbReference>
<gene>
    <name evidence="8" type="primary">gltX</name>
    <name evidence="11" type="ORF">HDA36_002649</name>
</gene>
<dbReference type="SUPFAM" id="SSF48163">
    <property type="entry name" value="An anticodon-binding domain of class I aminoacyl-tRNA synthetases"/>
    <property type="match status" value="1"/>
</dbReference>
<evidence type="ECO:0000256" key="6">
    <source>
        <dbReference type="ARBA" id="ARBA00022917"/>
    </source>
</evidence>
<comment type="function">
    <text evidence="8">Catalyzes the attachment of glutamate to tRNA(Glu) in a two-step reaction: glutamate is first activated by ATP to form Glu-AMP and then transferred to the acceptor end of tRNA(Glu).</text>
</comment>
<dbReference type="InterPro" id="IPR000924">
    <property type="entry name" value="Glu/Gln-tRNA-synth"/>
</dbReference>
<dbReference type="InterPro" id="IPR033910">
    <property type="entry name" value="GluRS_core"/>
</dbReference>
<protein>
    <recommendedName>
        <fullName evidence="8">Glutamate--tRNA ligase</fullName>
        <ecNumber evidence="8">6.1.1.17</ecNumber>
    </recommendedName>
    <alternativeName>
        <fullName evidence="8">Glutamyl-tRNA synthetase</fullName>
        <shortName evidence="8">GluRS</shortName>
    </alternativeName>
</protein>
<keyword evidence="12" id="KW-1185">Reference proteome</keyword>
<feature type="binding site" evidence="8">
    <location>
        <position position="108"/>
    </location>
    <ligand>
        <name>Zn(2+)</name>
        <dbReference type="ChEBI" id="CHEBI:29105"/>
    </ligand>
</feature>
<dbReference type="InterPro" id="IPR020752">
    <property type="entry name" value="Glu-tRNA-synth_I_codon-bd_sub1"/>
</dbReference>
<comment type="cofactor">
    <cofactor evidence="8">
        <name>Zn(2+)</name>
        <dbReference type="ChEBI" id="CHEBI:29105"/>
    </cofactor>
    <text evidence="8">Binds 1 zinc ion per subunit.</text>
</comment>
<dbReference type="Gene3D" id="1.10.8.70">
    <property type="entry name" value="Glutamate-tRNA synthetase, class I, anticodon-binding domain 1"/>
    <property type="match status" value="1"/>
</dbReference>
<evidence type="ECO:0000256" key="8">
    <source>
        <dbReference type="HAMAP-Rule" id="MF_00022"/>
    </source>
</evidence>
<comment type="subunit">
    <text evidence="8">Monomer.</text>
</comment>
<keyword evidence="5 8" id="KW-0067">ATP-binding</keyword>
<dbReference type="InterPro" id="IPR001412">
    <property type="entry name" value="aa-tRNA-synth_I_CS"/>
</dbReference>
<dbReference type="Gene3D" id="1.10.10.350">
    <property type="match status" value="1"/>
</dbReference>
<feature type="short sequence motif" description="'KMSKS' region" evidence="8">
    <location>
        <begin position="238"/>
        <end position="242"/>
    </location>
</feature>
<proteinExistence type="inferred from homology"/>
<evidence type="ECO:0000256" key="2">
    <source>
        <dbReference type="ARBA" id="ARBA00022490"/>
    </source>
</evidence>
<evidence type="ECO:0000256" key="5">
    <source>
        <dbReference type="ARBA" id="ARBA00022840"/>
    </source>
</evidence>
<dbReference type="RefSeq" id="WP_184392116.1">
    <property type="nucleotide sequence ID" value="NZ_JBDLLH010000004.1"/>
</dbReference>
<dbReference type="InterPro" id="IPR049940">
    <property type="entry name" value="GluQ/Sye"/>
</dbReference>
<dbReference type="InterPro" id="IPR014729">
    <property type="entry name" value="Rossmann-like_a/b/a_fold"/>
</dbReference>
<dbReference type="GO" id="GO:0005829">
    <property type="term" value="C:cytosol"/>
    <property type="evidence" value="ECO:0007669"/>
    <property type="project" value="TreeGrafter"/>
</dbReference>
<dbReference type="SUPFAM" id="SSF52374">
    <property type="entry name" value="Nucleotidylyl transferase"/>
    <property type="match status" value="1"/>
</dbReference>
<evidence type="ECO:0000256" key="7">
    <source>
        <dbReference type="ARBA" id="ARBA00023146"/>
    </source>
</evidence>
<comment type="caution">
    <text evidence="11">The sequence shown here is derived from an EMBL/GenBank/DDBJ whole genome shotgun (WGS) entry which is preliminary data.</text>
</comment>
<name>A0A7W8VDZ5_9ACTN</name>
<dbReference type="PANTHER" id="PTHR43311">
    <property type="entry name" value="GLUTAMATE--TRNA LIGASE"/>
    <property type="match status" value="1"/>
</dbReference>
<feature type="binding site" evidence="8">
    <location>
        <position position="128"/>
    </location>
    <ligand>
        <name>Zn(2+)</name>
        <dbReference type="ChEBI" id="CHEBI:29105"/>
    </ligand>
</feature>
<comment type="similarity">
    <text evidence="1 8">Belongs to the class-I aminoacyl-tRNA synthetase family. Glutamate--tRNA ligase type 1 subfamily.</text>
</comment>
<keyword evidence="8" id="KW-0862">Zinc</keyword>
<dbReference type="InterPro" id="IPR020058">
    <property type="entry name" value="Glu/Gln-tRNA-synth_Ib_cat-dom"/>
</dbReference>
<reference evidence="11 12" key="1">
    <citation type="submission" date="2020-08" db="EMBL/GenBank/DDBJ databases">
        <title>Sequencing the genomes of 1000 actinobacteria strains.</title>
        <authorList>
            <person name="Klenk H.-P."/>
        </authorList>
    </citation>
    <scope>NUCLEOTIDE SEQUENCE [LARGE SCALE GENOMIC DNA]</scope>
    <source>
        <strain evidence="11 12">DSM 44551</strain>
    </source>
</reference>
<evidence type="ECO:0000259" key="10">
    <source>
        <dbReference type="Pfam" id="PF19269"/>
    </source>
</evidence>
<dbReference type="GO" id="GO:0008270">
    <property type="term" value="F:zinc ion binding"/>
    <property type="evidence" value="ECO:0007669"/>
    <property type="project" value="UniProtKB-UniRule"/>
</dbReference>
<comment type="catalytic activity">
    <reaction evidence="8">
        <text>tRNA(Glu) + L-glutamate + ATP = L-glutamyl-tRNA(Glu) + AMP + diphosphate</text>
        <dbReference type="Rhea" id="RHEA:23540"/>
        <dbReference type="Rhea" id="RHEA-COMP:9663"/>
        <dbReference type="Rhea" id="RHEA-COMP:9680"/>
        <dbReference type="ChEBI" id="CHEBI:29985"/>
        <dbReference type="ChEBI" id="CHEBI:30616"/>
        <dbReference type="ChEBI" id="CHEBI:33019"/>
        <dbReference type="ChEBI" id="CHEBI:78442"/>
        <dbReference type="ChEBI" id="CHEBI:78520"/>
        <dbReference type="ChEBI" id="CHEBI:456215"/>
        <dbReference type="EC" id="6.1.1.17"/>
    </reaction>
</comment>
<keyword evidence="8" id="KW-0479">Metal-binding</keyword>
<keyword evidence="6 8" id="KW-0648">Protein biosynthesis</keyword>
<evidence type="ECO:0000256" key="3">
    <source>
        <dbReference type="ARBA" id="ARBA00022598"/>
    </source>
</evidence>
<dbReference type="CDD" id="cd00808">
    <property type="entry name" value="GluRS_core"/>
    <property type="match status" value="1"/>
</dbReference>
<dbReference type="Pfam" id="PF00749">
    <property type="entry name" value="tRNA-synt_1c"/>
    <property type="match status" value="1"/>
</dbReference>
<feature type="short sequence motif" description="'HIGH' region" evidence="8">
    <location>
        <begin position="12"/>
        <end position="22"/>
    </location>
</feature>
<dbReference type="EMBL" id="JACHDB010000001">
    <property type="protein sequence ID" value="MBB5432565.1"/>
    <property type="molecule type" value="Genomic_DNA"/>
</dbReference>
<feature type="domain" description="Aminoacyl-tRNA synthetase class I anticodon-binding" evidence="10">
    <location>
        <begin position="320"/>
        <end position="469"/>
    </location>
</feature>
<comment type="subcellular location">
    <subcellularLocation>
        <location evidence="8">Cytoplasm</location>
    </subcellularLocation>
</comment>
<dbReference type="GO" id="GO:0006424">
    <property type="term" value="P:glutamyl-tRNA aminoacylation"/>
    <property type="evidence" value="ECO:0007669"/>
    <property type="project" value="UniProtKB-UniRule"/>
</dbReference>
<evidence type="ECO:0000256" key="4">
    <source>
        <dbReference type="ARBA" id="ARBA00022741"/>
    </source>
</evidence>
<dbReference type="Pfam" id="PF19269">
    <property type="entry name" value="Anticodon_2"/>
    <property type="match status" value="1"/>
</dbReference>
<feature type="binding site" evidence="8">
    <location>
        <position position="241"/>
    </location>
    <ligand>
        <name>ATP</name>
        <dbReference type="ChEBI" id="CHEBI:30616"/>
    </ligand>
</feature>
<dbReference type="GO" id="GO:0004818">
    <property type="term" value="F:glutamate-tRNA ligase activity"/>
    <property type="evidence" value="ECO:0007669"/>
    <property type="project" value="UniProtKB-UniRule"/>
</dbReference>
<dbReference type="PROSITE" id="PS00178">
    <property type="entry name" value="AA_TRNA_LIGASE_I"/>
    <property type="match status" value="1"/>
</dbReference>
<dbReference type="AlphaFoldDB" id="A0A7W8VDZ5"/>
<accession>A0A7W8VDZ5</accession>
<dbReference type="Proteomes" id="UP000572635">
    <property type="component" value="Unassembled WGS sequence"/>
</dbReference>
<sequence length="482" mass="53771">MSETSIRVRFAPSPTGMFHVGGARSALFNWALAQQQTDGRFVLRIEDTDAARNRPEWTEGIVRALSWLGISAEDPHFEGPYFQSAYAGRHRETAEALYKAGRAYYCDCTREKVVERRGSEFRGYDGFCRDRGLEAGPGRALRFRVPEGGPTVVDDRIRGRVEFEHSAIEDFVIARGDGSPLFVLANVVDDVEMGINEVIRGEEHLSNTPKQQLLWEALGHTPPVWAHLPVIVNEKRQKLSKRRDKVALESYQEEGYLAEAMINYLMLLGWAPGDDREIMPWEQMVPLFDIADVNSSSAFFDEKKLRAFNGEYIRALSTEEFIERCRPWLEGPDAPWPAAAYDAEAFAAIAPLAQSRIAVLSEIVPNVDFLFLDEPVFDEKSWNKAMKPGVGAEMLTAAAERFADEKQDWEAGALKAALEEIGTAQGLKLGKAQAPVRVAVTGRTVGLPLFESLELLGRERTVRRLRAALERLSAAGTEAPAE</sequence>
<dbReference type="HAMAP" id="MF_00022">
    <property type="entry name" value="Glu_tRNA_synth_type1"/>
    <property type="match status" value="1"/>
</dbReference>
<feature type="domain" description="Glutamyl/glutaminyl-tRNA synthetase class Ib catalytic" evidence="9">
    <location>
        <begin position="6"/>
        <end position="306"/>
    </location>
</feature>
<dbReference type="Gene3D" id="3.40.50.620">
    <property type="entry name" value="HUPs"/>
    <property type="match status" value="1"/>
</dbReference>
<evidence type="ECO:0000259" key="9">
    <source>
        <dbReference type="Pfam" id="PF00749"/>
    </source>
</evidence>
<dbReference type="NCBIfam" id="TIGR00464">
    <property type="entry name" value="gltX_bact"/>
    <property type="match status" value="1"/>
</dbReference>
<feature type="binding site" evidence="8">
    <location>
        <position position="106"/>
    </location>
    <ligand>
        <name>Zn(2+)</name>
        <dbReference type="ChEBI" id="CHEBI:29105"/>
    </ligand>
</feature>
<feature type="binding site" evidence="8">
    <location>
        <position position="130"/>
    </location>
    <ligand>
        <name>Zn(2+)</name>
        <dbReference type="ChEBI" id="CHEBI:29105"/>
    </ligand>
</feature>
<keyword evidence="3 8" id="KW-0436">Ligase</keyword>
<dbReference type="PRINTS" id="PR00987">
    <property type="entry name" value="TRNASYNTHGLU"/>
</dbReference>
<keyword evidence="4 8" id="KW-0547">Nucleotide-binding</keyword>